<organism evidence="2 3">
    <name type="scientific">Halomonas kalidii</name>
    <dbReference type="NCBI Taxonomy" id="3043293"/>
    <lineage>
        <taxon>Bacteria</taxon>
        <taxon>Pseudomonadati</taxon>
        <taxon>Pseudomonadota</taxon>
        <taxon>Gammaproteobacteria</taxon>
        <taxon>Oceanospirillales</taxon>
        <taxon>Halomonadaceae</taxon>
        <taxon>Halomonas</taxon>
    </lineage>
</organism>
<evidence type="ECO:0000259" key="1">
    <source>
        <dbReference type="Pfam" id="PF01261"/>
    </source>
</evidence>
<feature type="domain" description="Xylose isomerase-like TIM barrel" evidence="1">
    <location>
        <begin position="29"/>
        <end position="84"/>
    </location>
</feature>
<gene>
    <name evidence="2" type="ORF">QLQ84_06005</name>
</gene>
<dbReference type="Pfam" id="PF01261">
    <property type="entry name" value="AP_endonuc_2"/>
    <property type="match status" value="1"/>
</dbReference>
<proteinExistence type="predicted"/>
<sequence>MKIALDPHMHRHLSLPQICRLTKELGYPPGSMGRVHQHLDIGQGEIDWDVFFKTLHEIGFDGVLSSCVFGWVERAEDSSRFMRQEIHRYVDKYWDQ</sequence>
<dbReference type="InterPro" id="IPR036237">
    <property type="entry name" value="Xyl_isomerase-like_sf"/>
</dbReference>
<dbReference type="InterPro" id="IPR013022">
    <property type="entry name" value="Xyl_isomerase-like_TIM-brl"/>
</dbReference>
<dbReference type="SUPFAM" id="SSF51658">
    <property type="entry name" value="Xylose isomerase-like"/>
    <property type="match status" value="1"/>
</dbReference>
<dbReference type="Gene3D" id="3.20.20.150">
    <property type="entry name" value="Divalent-metal-dependent TIM barrel enzymes"/>
    <property type="match status" value="1"/>
</dbReference>
<dbReference type="RefSeq" id="WP_282720849.1">
    <property type="nucleotide sequence ID" value="NZ_JASCQO010000028.1"/>
</dbReference>
<accession>A0ABT6VH84</accession>
<evidence type="ECO:0000313" key="3">
    <source>
        <dbReference type="Proteomes" id="UP001244242"/>
    </source>
</evidence>
<protein>
    <submittedName>
        <fullName evidence="2">TIM barrel protein</fullName>
    </submittedName>
</protein>
<keyword evidence="3" id="KW-1185">Reference proteome</keyword>
<comment type="caution">
    <text evidence="2">The sequence shown here is derived from an EMBL/GenBank/DDBJ whole genome shotgun (WGS) entry which is preliminary data.</text>
</comment>
<dbReference type="Proteomes" id="UP001244242">
    <property type="component" value="Unassembled WGS sequence"/>
</dbReference>
<evidence type="ECO:0000313" key="2">
    <source>
        <dbReference type="EMBL" id="MDI5933339.1"/>
    </source>
</evidence>
<dbReference type="EMBL" id="JASCQO010000028">
    <property type="protein sequence ID" value="MDI5933339.1"/>
    <property type="molecule type" value="Genomic_DNA"/>
</dbReference>
<name>A0ABT6VH84_9GAMM</name>
<reference evidence="2 3" key="1">
    <citation type="submission" date="2023-04" db="EMBL/GenBank/DDBJ databases">
        <title>Halomonas strains isolated from rhizosphere soil.</title>
        <authorList>
            <person name="Xu L."/>
            <person name="Sun J.-Q."/>
        </authorList>
    </citation>
    <scope>NUCLEOTIDE SEQUENCE [LARGE SCALE GENOMIC DNA]</scope>
    <source>
        <strain evidence="2 3">LN1S58</strain>
    </source>
</reference>